<keyword evidence="14" id="KW-1185">Reference proteome</keyword>
<dbReference type="GO" id="GO:0009274">
    <property type="term" value="C:peptidoglycan-based cell wall"/>
    <property type="evidence" value="ECO:0007669"/>
    <property type="project" value="InterPro"/>
</dbReference>
<keyword evidence="6" id="KW-0133">Cell shape</keyword>
<keyword evidence="2" id="KW-0997">Cell inner membrane</keyword>
<keyword evidence="8 11" id="KW-1133">Transmembrane helix</keyword>
<evidence type="ECO:0000256" key="5">
    <source>
        <dbReference type="ARBA" id="ARBA00022692"/>
    </source>
</evidence>
<dbReference type="GO" id="GO:0016020">
    <property type="term" value="C:membrane"/>
    <property type="evidence" value="ECO:0007669"/>
    <property type="project" value="InterPro"/>
</dbReference>
<keyword evidence="5 11" id="KW-0812">Transmembrane</keyword>
<dbReference type="OrthoDB" id="9766909at2"/>
<reference evidence="13 14" key="1">
    <citation type="submission" date="2018-09" db="EMBL/GenBank/DDBJ databases">
        <title>Genome sequencing of strain 6GH32-13.</title>
        <authorList>
            <person name="Weon H.-Y."/>
            <person name="Heo J."/>
            <person name="Kwon S.-W."/>
        </authorList>
    </citation>
    <scope>NUCLEOTIDE SEQUENCE [LARGE SCALE GENOMIC DNA]</scope>
    <source>
        <strain evidence="13 14">5GH32-13</strain>
    </source>
</reference>
<accession>A0A3B7MK57</accession>
<feature type="transmembrane region" description="Helical" evidence="11">
    <location>
        <begin position="6"/>
        <end position="24"/>
    </location>
</feature>
<keyword evidence="4" id="KW-0808">Transferase</keyword>
<dbReference type="InterPro" id="IPR011812">
    <property type="entry name" value="Pep_trsgly"/>
</dbReference>
<dbReference type="Gene3D" id="1.10.3810.10">
    <property type="entry name" value="Biosynthetic peptidoglycan transglycosylase-like"/>
    <property type="match status" value="1"/>
</dbReference>
<gene>
    <name evidence="13" type="ORF">D3H65_11515</name>
</gene>
<feature type="transmembrane region" description="Helical" evidence="11">
    <location>
        <begin position="76"/>
        <end position="93"/>
    </location>
</feature>
<evidence type="ECO:0000313" key="13">
    <source>
        <dbReference type="EMBL" id="AXY74568.1"/>
    </source>
</evidence>
<evidence type="ECO:0000256" key="6">
    <source>
        <dbReference type="ARBA" id="ARBA00022960"/>
    </source>
</evidence>
<sequence>MGKSIPGQLSLAWLVLCIYILDIFRMSKMEAILTSRLCTRMGSWLGLGITVKKIRISITGKLYCEDIKVYAAAERMVITLSYLIIVVNLRAMLQRKVAIRQLLVGNLHFLYRGGVASAAVPGGRPAAGRSEKSKELWIQRGYLLMRSGLNRMFRYLPEQLVVQQVKADIEQGSVCEVAVFDGLVVRDGVFCTMMRFPDLVSLPIKMKGHIDRAQKRIAIEELYPFGKEKVLHITHGKRSLLLGYSFFSWELTLTSASFFTMRMTVKDAEVHNSLVAAEKVSFSHLRMKLDCSVNRGFFTIEDSSEMEYNLLACKPYVRYTTADRSFAIKVDFRNTAVREFLASFPSFSCQDLYQVDCGGHLSFDAFLSFSLKHTDKAVFHTRLVKDKFTIRKMDNTCFYHLHGPFVHHVYDNGRFVKTIESMPGKECFSRLDEMPEKLYKTIINTEDPNFFVHKGTDISFIGYALLQNLQQRRVVRGGSTITMQLARNLYLNHKKSVYRKIEEIVIAWLLETGLTLPKKRILEIYLNIIEFAPGVYGIKEGCRYYFSKIPRDLSVTECIVLTYIIPRPKHFDEALLMDSDQLKRNLKKHIETVSRSVLSNGIISAKDFSEINYVLPIRNKVVDMSMLESATTIY</sequence>
<dbReference type="Proteomes" id="UP000263900">
    <property type="component" value="Chromosome"/>
</dbReference>
<feature type="domain" description="Glycosyl transferase family 51" evidence="12">
    <location>
        <begin position="423"/>
        <end position="574"/>
    </location>
</feature>
<keyword evidence="7" id="KW-0573">Peptidoglycan synthesis</keyword>
<evidence type="ECO:0000256" key="11">
    <source>
        <dbReference type="SAM" id="Phobius"/>
    </source>
</evidence>
<name>A0A3B7MK57_9BACT</name>
<evidence type="ECO:0000256" key="2">
    <source>
        <dbReference type="ARBA" id="ARBA00022519"/>
    </source>
</evidence>
<dbReference type="PANTHER" id="PTHR30400:SF0">
    <property type="entry name" value="BIOSYNTHETIC PEPTIDOGLYCAN TRANSGLYCOSYLASE"/>
    <property type="match status" value="1"/>
</dbReference>
<evidence type="ECO:0000256" key="8">
    <source>
        <dbReference type="ARBA" id="ARBA00022989"/>
    </source>
</evidence>
<evidence type="ECO:0000256" key="7">
    <source>
        <dbReference type="ARBA" id="ARBA00022984"/>
    </source>
</evidence>
<protein>
    <recommendedName>
        <fullName evidence="12">Glycosyl transferase family 51 domain-containing protein</fullName>
    </recommendedName>
</protein>
<dbReference type="InterPro" id="IPR023346">
    <property type="entry name" value="Lysozyme-like_dom_sf"/>
</dbReference>
<keyword evidence="3" id="KW-0328">Glycosyltransferase</keyword>
<dbReference type="EMBL" id="CP032157">
    <property type="protein sequence ID" value="AXY74568.1"/>
    <property type="molecule type" value="Genomic_DNA"/>
</dbReference>
<dbReference type="RefSeq" id="WP_119050453.1">
    <property type="nucleotide sequence ID" value="NZ_CP032157.1"/>
</dbReference>
<dbReference type="GO" id="GO:0009252">
    <property type="term" value="P:peptidoglycan biosynthetic process"/>
    <property type="evidence" value="ECO:0007669"/>
    <property type="project" value="UniProtKB-KW"/>
</dbReference>
<proteinExistence type="predicted"/>
<evidence type="ECO:0000256" key="4">
    <source>
        <dbReference type="ARBA" id="ARBA00022679"/>
    </source>
</evidence>
<keyword evidence="10" id="KW-0961">Cell wall biogenesis/degradation</keyword>
<evidence type="ECO:0000259" key="12">
    <source>
        <dbReference type="Pfam" id="PF00912"/>
    </source>
</evidence>
<keyword evidence="9 11" id="KW-0472">Membrane</keyword>
<evidence type="ECO:0000256" key="10">
    <source>
        <dbReference type="ARBA" id="ARBA00023316"/>
    </source>
</evidence>
<dbReference type="InterPro" id="IPR001264">
    <property type="entry name" value="Glyco_trans_51"/>
</dbReference>
<dbReference type="GO" id="GO:0071555">
    <property type="term" value="P:cell wall organization"/>
    <property type="evidence" value="ECO:0007669"/>
    <property type="project" value="UniProtKB-KW"/>
</dbReference>
<organism evidence="13 14">
    <name type="scientific">Paraflavitalea soli</name>
    <dbReference type="NCBI Taxonomy" id="2315862"/>
    <lineage>
        <taxon>Bacteria</taxon>
        <taxon>Pseudomonadati</taxon>
        <taxon>Bacteroidota</taxon>
        <taxon>Chitinophagia</taxon>
        <taxon>Chitinophagales</taxon>
        <taxon>Chitinophagaceae</taxon>
        <taxon>Paraflavitalea</taxon>
    </lineage>
</organism>
<evidence type="ECO:0000313" key="14">
    <source>
        <dbReference type="Proteomes" id="UP000263900"/>
    </source>
</evidence>
<dbReference type="AlphaFoldDB" id="A0A3B7MK57"/>
<evidence type="ECO:0000256" key="1">
    <source>
        <dbReference type="ARBA" id="ARBA00022475"/>
    </source>
</evidence>
<dbReference type="KEGG" id="pseg:D3H65_11515"/>
<evidence type="ECO:0000256" key="3">
    <source>
        <dbReference type="ARBA" id="ARBA00022676"/>
    </source>
</evidence>
<dbReference type="Pfam" id="PF00912">
    <property type="entry name" value="Transgly"/>
    <property type="match status" value="1"/>
</dbReference>
<dbReference type="GO" id="GO:0008360">
    <property type="term" value="P:regulation of cell shape"/>
    <property type="evidence" value="ECO:0007669"/>
    <property type="project" value="UniProtKB-KW"/>
</dbReference>
<dbReference type="InterPro" id="IPR036950">
    <property type="entry name" value="PBP_transglycosylase"/>
</dbReference>
<dbReference type="SUPFAM" id="SSF53955">
    <property type="entry name" value="Lysozyme-like"/>
    <property type="match status" value="1"/>
</dbReference>
<dbReference type="PANTHER" id="PTHR30400">
    <property type="entry name" value="MONOFUNCTIONAL BIOSYNTHETIC PEPTIDOGLYCAN TRANSGLYCOSYLASE"/>
    <property type="match status" value="1"/>
</dbReference>
<keyword evidence="1" id="KW-1003">Cell membrane</keyword>
<evidence type="ECO:0000256" key="9">
    <source>
        <dbReference type="ARBA" id="ARBA00023136"/>
    </source>
</evidence>
<dbReference type="GO" id="GO:0016763">
    <property type="term" value="F:pentosyltransferase activity"/>
    <property type="evidence" value="ECO:0007669"/>
    <property type="project" value="InterPro"/>
</dbReference>